<keyword evidence="1" id="KW-1133">Transmembrane helix</keyword>
<keyword evidence="3" id="KW-1185">Reference proteome</keyword>
<dbReference type="RefSeq" id="WP_179487384.1">
    <property type="nucleotide sequence ID" value="NZ_JACCCW010000001.1"/>
</dbReference>
<dbReference type="InterPro" id="IPR025187">
    <property type="entry name" value="DUF4112"/>
</dbReference>
<organism evidence="2 3">
    <name type="scientific">Granulicella arctica</name>
    <dbReference type="NCBI Taxonomy" id="940613"/>
    <lineage>
        <taxon>Bacteria</taxon>
        <taxon>Pseudomonadati</taxon>
        <taxon>Acidobacteriota</taxon>
        <taxon>Terriglobia</taxon>
        <taxon>Terriglobales</taxon>
        <taxon>Acidobacteriaceae</taxon>
        <taxon>Granulicella</taxon>
    </lineage>
</organism>
<feature type="transmembrane region" description="Helical" evidence="1">
    <location>
        <begin position="60"/>
        <end position="85"/>
    </location>
</feature>
<sequence>MAVKPIRVAIEPEVLPPGQRARERHGARLFDDHNLDLLSHVLDDWFRIPGTSFRFGIDGIVGLIPGIGDILGGLASSIIVLAAWFRGVPYVTILRMVANVGIEVGVGMIPFVGDWFDIAWKANRRNYALLERSLNRPRKNEWGDWLFLVGLTAVMLLLAVLPLLLMGWIAVHIFHDLMGIEIHFKH</sequence>
<dbReference type="PANTHER" id="PTHR35519:SF2">
    <property type="entry name" value="PH DOMAIN PROTEIN"/>
    <property type="match status" value="1"/>
</dbReference>
<dbReference type="AlphaFoldDB" id="A0A7Y9TRG4"/>
<reference evidence="2 3" key="1">
    <citation type="submission" date="2020-07" db="EMBL/GenBank/DDBJ databases">
        <title>Genomic Encyclopedia of Type Strains, Phase IV (KMG-V): Genome sequencing to study the core and pangenomes of soil and plant-associated prokaryotes.</title>
        <authorList>
            <person name="Whitman W."/>
        </authorList>
    </citation>
    <scope>NUCLEOTIDE SEQUENCE [LARGE SCALE GENOMIC DNA]</scope>
    <source>
        <strain evidence="2 3">X4EP2</strain>
    </source>
</reference>
<evidence type="ECO:0000256" key="1">
    <source>
        <dbReference type="SAM" id="Phobius"/>
    </source>
</evidence>
<dbReference type="Proteomes" id="UP000589520">
    <property type="component" value="Unassembled WGS sequence"/>
</dbReference>
<evidence type="ECO:0008006" key="4">
    <source>
        <dbReference type="Google" id="ProtNLM"/>
    </source>
</evidence>
<comment type="caution">
    <text evidence="2">The sequence shown here is derived from an EMBL/GenBank/DDBJ whole genome shotgun (WGS) entry which is preliminary data.</text>
</comment>
<evidence type="ECO:0000313" key="3">
    <source>
        <dbReference type="Proteomes" id="UP000589520"/>
    </source>
</evidence>
<protein>
    <recommendedName>
        <fullName evidence="4">DUF4112 domain-containing protein</fullName>
    </recommendedName>
</protein>
<accession>A0A7Y9TRG4</accession>
<gene>
    <name evidence="2" type="ORF">HDF17_000465</name>
</gene>
<dbReference type="PANTHER" id="PTHR35519">
    <property type="entry name" value="MEMBRANE PROTEINS"/>
    <property type="match status" value="1"/>
</dbReference>
<keyword evidence="1" id="KW-0472">Membrane</keyword>
<evidence type="ECO:0000313" key="2">
    <source>
        <dbReference type="EMBL" id="NYF78178.1"/>
    </source>
</evidence>
<name>A0A7Y9TRG4_9BACT</name>
<feature type="transmembrane region" description="Helical" evidence="1">
    <location>
        <begin position="145"/>
        <end position="171"/>
    </location>
</feature>
<feature type="transmembrane region" description="Helical" evidence="1">
    <location>
        <begin position="97"/>
        <end position="116"/>
    </location>
</feature>
<dbReference type="Pfam" id="PF13430">
    <property type="entry name" value="DUF4112"/>
    <property type="match status" value="1"/>
</dbReference>
<keyword evidence="1" id="KW-0812">Transmembrane</keyword>
<dbReference type="EMBL" id="JACCCW010000001">
    <property type="protein sequence ID" value="NYF78178.1"/>
    <property type="molecule type" value="Genomic_DNA"/>
</dbReference>
<proteinExistence type="predicted"/>